<evidence type="ECO:0008006" key="3">
    <source>
        <dbReference type="Google" id="ProtNLM"/>
    </source>
</evidence>
<sequence length="256" mass="29086">MTRALPAFASPPSLQPAFDVVVDELVYQLKHCFSGLHSLYIAGSVARLEALPGRSDLNVTMVVSKPLEVSEQAILTSITSRVESQYPQVTAINMTIILKREVLDIAMIFKWGFWLKHCCTCVYGDDLSSRFGCFEPSWDIGKAMNDDLVDQLNDYRRKIMATRVVSHYLGFCQEVAKKMIWSCYSLVFHRSGKLALSLEQAAQQFLLYYPQHEVSIERLFLLDSGQQVPKKAVLFMINGFGQWIVSEFDKIERKIG</sequence>
<name>A0A2T3NG63_9GAMM</name>
<proteinExistence type="predicted"/>
<dbReference type="Proteomes" id="UP000241346">
    <property type="component" value="Unassembled WGS sequence"/>
</dbReference>
<dbReference type="AlphaFoldDB" id="A0A2T3NG63"/>
<evidence type="ECO:0000313" key="2">
    <source>
        <dbReference type="Proteomes" id="UP000241346"/>
    </source>
</evidence>
<comment type="caution">
    <text evidence="1">The sequence shown here is derived from an EMBL/GenBank/DDBJ whole genome shotgun (WGS) entry which is preliminary data.</text>
</comment>
<dbReference type="RefSeq" id="WP_107298383.1">
    <property type="nucleotide sequence ID" value="NZ_PYMB01000003.1"/>
</dbReference>
<accession>A0A2T3NG63</accession>
<organism evidence="1 2">
    <name type="scientific">Photobacterium rosenbergii</name>
    <dbReference type="NCBI Taxonomy" id="294936"/>
    <lineage>
        <taxon>Bacteria</taxon>
        <taxon>Pseudomonadati</taxon>
        <taxon>Pseudomonadota</taxon>
        <taxon>Gammaproteobacteria</taxon>
        <taxon>Vibrionales</taxon>
        <taxon>Vibrionaceae</taxon>
        <taxon>Photobacterium</taxon>
    </lineage>
</organism>
<gene>
    <name evidence="1" type="ORF">C9J01_12110</name>
</gene>
<protein>
    <recommendedName>
        <fullName evidence="3">Nucleotidyltransferase</fullName>
    </recommendedName>
</protein>
<reference evidence="1 2" key="1">
    <citation type="submission" date="2018-03" db="EMBL/GenBank/DDBJ databases">
        <title>Whole genome sequencing of Histamine producing bacteria.</title>
        <authorList>
            <person name="Butler K."/>
        </authorList>
    </citation>
    <scope>NUCLEOTIDE SEQUENCE [LARGE SCALE GENOMIC DNA]</scope>
    <source>
        <strain evidence="1 2">DSM 19138</strain>
    </source>
</reference>
<dbReference type="EMBL" id="PYMB01000003">
    <property type="protein sequence ID" value="PSW13563.1"/>
    <property type="molecule type" value="Genomic_DNA"/>
</dbReference>
<dbReference type="OrthoDB" id="3422944at2"/>
<evidence type="ECO:0000313" key="1">
    <source>
        <dbReference type="EMBL" id="PSW13563.1"/>
    </source>
</evidence>